<organism evidence="7 8">
    <name type="scientific">Limnochorda pilosa</name>
    <dbReference type="NCBI Taxonomy" id="1555112"/>
    <lineage>
        <taxon>Bacteria</taxon>
        <taxon>Bacillati</taxon>
        <taxon>Bacillota</taxon>
        <taxon>Limnochordia</taxon>
        <taxon>Limnochordales</taxon>
        <taxon>Limnochordaceae</taxon>
        <taxon>Limnochorda</taxon>
    </lineage>
</organism>
<dbReference type="EMBL" id="AP014924">
    <property type="protein sequence ID" value="BAS27892.1"/>
    <property type="molecule type" value="Genomic_DNA"/>
</dbReference>
<comment type="subcellular location">
    <subcellularLocation>
        <location evidence="1">Cell membrane</location>
        <topology evidence="1">Multi-pass membrane protein</topology>
    </subcellularLocation>
</comment>
<feature type="transmembrane region" description="Helical" evidence="6">
    <location>
        <begin position="194"/>
        <end position="220"/>
    </location>
</feature>
<dbReference type="PANTHER" id="PTHR43370">
    <property type="entry name" value="SUGAR ABC TRANSPORTER INTEGRAL MEMBRANE PROTEIN-RELATED"/>
    <property type="match status" value="1"/>
</dbReference>
<dbReference type="KEGG" id="lpil:LIP_2051"/>
<dbReference type="CDD" id="cd06580">
    <property type="entry name" value="TM_PBP1_transp_TpRbsC_like"/>
    <property type="match status" value="1"/>
</dbReference>
<keyword evidence="5 6" id="KW-0472">Membrane</keyword>
<evidence type="ECO:0000256" key="1">
    <source>
        <dbReference type="ARBA" id="ARBA00004651"/>
    </source>
</evidence>
<keyword evidence="3 6" id="KW-0812">Transmembrane</keyword>
<protein>
    <submittedName>
        <fullName evidence="7">Sugar ABC transporter permease</fullName>
    </submittedName>
</protein>
<evidence type="ECO:0000256" key="2">
    <source>
        <dbReference type="ARBA" id="ARBA00022475"/>
    </source>
</evidence>
<dbReference type="AlphaFoldDB" id="A0A0K2SLK6"/>
<keyword evidence="8" id="KW-1185">Reference proteome</keyword>
<dbReference type="GO" id="GO:0005886">
    <property type="term" value="C:plasma membrane"/>
    <property type="evidence" value="ECO:0007669"/>
    <property type="project" value="UniProtKB-SubCell"/>
</dbReference>
<dbReference type="InterPro" id="IPR001851">
    <property type="entry name" value="ABC_transp_permease"/>
</dbReference>
<name>A0A0K2SLK6_LIMPI</name>
<sequence>MWEVLDASFLAAGLRLAVPVLLAAQGGLFTDRVNIFNVALEAMMLMGAFAAVAMDFWTGSPFFGLVGGLLAGLLVGLLFAVFTMELRADPIMAGIALNLLMGGLTVVLLQALFDVRGLFQSGRIALLPQVHLPGVERFPLVGRMLEGNNAVFYLAFLSVPLVHGLLYRTRFGLRLRSVGEYTPAAEAAGVNPRFYQLAGILMSGLFSGIAGAWLSLSSLGMFSQNMTAGRGFIALAAILFGRSTPVGILLASLVFGFAEALAIRLQGLGVPTQLVLMIPYAATVISLAIVALRRRSGWARTQTAR</sequence>
<reference evidence="8" key="1">
    <citation type="submission" date="2015-07" db="EMBL/GenBank/DDBJ databases">
        <title>Complete genome sequence and phylogenetic analysis of Limnochorda pilosa.</title>
        <authorList>
            <person name="Watanabe M."/>
            <person name="Kojima H."/>
            <person name="Fukui M."/>
        </authorList>
    </citation>
    <scope>NUCLEOTIDE SEQUENCE [LARGE SCALE GENOMIC DNA]</scope>
    <source>
        <strain evidence="8">HC45</strain>
    </source>
</reference>
<dbReference type="Pfam" id="PF02653">
    <property type="entry name" value="BPD_transp_2"/>
    <property type="match status" value="1"/>
</dbReference>
<evidence type="ECO:0000256" key="5">
    <source>
        <dbReference type="ARBA" id="ARBA00023136"/>
    </source>
</evidence>
<dbReference type="Proteomes" id="UP000065807">
    <property type="component" value="Chromosome"/>
</dbReference>
<feature type="transmembrane region" description="Helical" evidence="6">
    <location>
        <begin position="232"/>
        <end position="258"/>
    </location>
</feature>
<dbReference type="OrthoDB" id="9792579at2"/>
<reference evidence="8" key="2">
    <citation type="journal article" date="2016" name="Int. J. Syst. Evol. Microbiol.">
        <title>Complete genome sequence and cell structure of Limnochorda pilosa, a Gram-negative spore-former within the phylum Firmicutes.</title>
        <authorList>
            <person name="Watanabe M."/>
            <person name="Kojima H."/>
            <person name="Fukui M."/>
        </authorList>
    </citation>
    <scope>NUCLEOTIDE SEQUENCE [LARGE SCALE GENOMIC DNA]</scope>
    <source>
        <strain evidence="8">HC45</strain>
    </source>
</reference>
<proteinExistence type="predicted"/>
<dbReference type="GO" id="GO:0022857">
    <property type="term" value="F:transmembrane transporter activity"/>
    <property type="evidence" value="ECO:0007669"/>
    <property type="project" value="InterPro"/>
</dbReference>
<feature type="transmembrane region" description="Helical" evidence="6">
    <location>
        <begin position="150"/>
        <end position="167"/>
    </location>
</feature>
<feature type="transmembrane region" description="Helical" evidence="6">
    <location>
        <begin position="33"/>
        <end position="53"/>
    </location>
</feature>
<feature type="transmembrane region" description="Helical" evidence="6">
    <location>
        <begin position="270"/>
        <end position="292"/>
    </location>
</feature>
<evidence type="ECO:0000256" key="3">
    <source>
        <dbReference type="ARBA" id="ARBA00022692"/>
    </source>
</evidence>
<evidence type="ECO:0000313" key="8">
    <source>
        <dbReference type="Proteomes" id="UP000065807"/>
    </source>
</evidence>
<dbReference type="PANTHER" id="PTHR43370:SF1">
    <property type="entry name" value="GUANOSINE ABC TRANSPORTER PERMEASE PROTEIN NUPQ"/>
    <property type="match status" value="1"/>
</dbReference>
<feature type="transmembrane region" description="Helical" evidence="6">
    <location>
        <begin position="62"/>
        <end position="84"/>
    </location>
</feature>
<evidence type="ECO:0000256" key="4">
    <source>
        <dbReference type="ARBA" id="ARBA00022989"/>
    </source>
</evidence>
<keyword evidence="2" id="KW-1003">Cell membrane</keyword>
<keyword evidence="4 6" id="KW-1133">Transmembrane helix</keyword>
<feature type="transmembrane region" description="Helical" evidence="6">
    <location>
        <begin position="90"/>
        <end position="113"/>
    </location>
</feature>
<dbReference type="RefSeq" id="WP_068137401.1">
    <property type="nucleotide sequence ID" value="NZ_AP014924.1"/>
</dbReference>
<dbReference type="STRING" id="1555112.LIP_2051"/>
<dbReference type="PATRIC" id="fig|1555112.3.peg.2087"/>
<evidence type="ECO:0000313" key="7">
    <source>
        <dbReference type="EMBL" id="BAS27892.1"/>
    </source>
</evidence>
<evidence type="ECO:0000256" key="6">
    <source>
        <dbReference type="SAM" id="Phobius"/>
    </source>
</evidence>
<accession>A0A0K2SLK6</accession>
<gene>
    <name evidence="7" type="ORF">LIP_2051</name>
</gene>